<dbReference type="Proteomes" id="UP000886885">
    <property type="component" value="Chromosome 11D"/>
</dbReference>
<dbReference type="OrthoDB" id="671439at2759"/>
<organism evidence="1 2">
    <name type="scientific">Populus tomentosa</name>
    <name type="common">Chinese white poplar</name>
    <dbReference type="NCBI Taxonomy" id="118781"/>
    <lineage>
        <taxon>Eukaryota</taxon>
        <taxon>Viridiplantae</taxon>
        <taxon>Streptophyta</taxon>
        <taxon>Embryophyta</taxon>
        <taxon>Tracheophyta</taxon>
        <taxon>Spermatophyta</taxon>
        <taxon>Magnoliopsida</taxon>
        <taxon>eudicotyledons</taxon>
        <taxon>Gunneridae</taxon>
        <taxon>Pentapetalae</taxon>
        <taxon>rosids</taxon>
        <taxon>fabids</taxon>
        <taxon>Malpighiales</taxon>
        <taxon>Salicaceae</taxon>
        <taxon>Saliceae</taxon>
        <taxon>Populus</taxon>
    </lineage>
</organism>
<sequence>MRPKIYLFGDSITEESFGDGGWGASLSHHFSRTVDVVLRGYSGYNTRWALKVAERIFPPVESGGAPPLAVTVFFGANDACLPDRYSAFQHVPLHEYKQNLHSIISFFKHWNMEDLPFDVLKLVHAYGSLDEKRWPEIVILLITPPPIDEDARLRYASNTLALYIFNKVYRNLVKEIALKFCRHPYIENPSGLPERTNEAAGAYAQACKSVAKECGCPVVDLWIKMQECPDWKQAYLSDGLHLTQAGNRIVFEEVVKELKEKGISVENLPVDLPHIANIDPQDPLKAFQDY</sequence>
<gene>
    <name evidence="1" type="ORF">POTOM_040742</name>
</gene>
<dbReference type="PANTHER" id="PTHR14209">
    <property type="entry name" value="ISOAMYL ACETATE-HYDROLYZING ESTERASE 1"/>
    <property type="match status" value="1"/>
</dbReference>
<dbReference type="PANTHER" id="PTHR14209:SF19">
    <property type="entry name" value="ISOAMYL ACETATE-HYDROLYZING ESTERASE 1 HOMOLOG"/>
    <property type="match status" value="1"/>
</dbReference>
<evidence type="ECO:0000313" key="2">
    <source>
        <dbReference type="Proteomes" id="UP000886885"/>
    </source>
</evidence>
<protein>
    <recommendedName>
        <fullName evidence="3">SGNH hydrolase-type esterase superfamily protein</fullName>
    </recommendedName>
</protein>
<accession>A0A8X7YTC5</accession>
<comment type="caution">
    <text evidence="1">The sequence shown here is derived from an EMBL/GenBank/DDBJ whole genome shotgun (WGS) entry which is preliminary data.</text>
</comment>
<keyword evidence="2" id="KW-1185">Reference proteome</keyword>
<dbReference type="Pfam" id="PF00657">
    <property type="entry name" value="Lipase_GDSL"/>
    <property type="match status" value="1"/>
</dbReference>
<dbReference type="InterPro" id="IPR001087">
    <property type="entry name" value="GDSL"/>
</dbReference>
<name>A0A8X7YTC5_POPTO</name>
<dbReference type="GO" id="GO:0016788">
    <property type="term" value="F:hydrolase activity, acting on ester bonds"/>
    <property type="evidence" value="ECO:0007669"/>
    <property type="project" value="InterPro"/>
</dbReference>
<dbReference type="CDD" id="cd01838">
    <property type="entry name" value="Isoamyl_acetate_hydrolase_like"/>
    <property type="match status" value="1"/>
</dbReference>
<reference evidence="1" key="1">
    <citation type="journal article" date="2020" name="bioRxiv">
        <title>Hybrid origin of Populus tomentosa Carr. identified through genome sequencing and phylogenomic analysis.</title>
        <authorList>
            <person name="An X."/>
            <person name="Gao K."/>
            <person name="Chen Z."/>
            <person name="Li J."/>
            <person name="Yang X."/>
            <person name="Yang X."/>
            <person name="Zhou J."/>
            <person name="Guo T."/>
            <person name="Zhao T."/>
            <person name="Huang S."/>
            <person name="Miao D."/>
            <person name="Khan W.U."/>
            <person name="Rao P."/>
            <person name="Ye M."/>
            <person name="Lei B."/>
            <person name="Liao W."/>
            <person name="Wang J."/>
            <person name="Ji L."/>
            <person name="Li Y."/>
            <person name="Guo B."/>
            <person name="Mustafa N.S."/>
            <person name="Li S."/>
            <person name="Yun Q."/>
            <person name="Keller S.R."/>
            <person name="Mao J."/>
            <person name="Zhang R."/>
            <person name="Strauss S.H."/>
        </authorList>
    </citation>
    <scope>NUCLEOTIDE SEQUENCE</scope>
    <source>
        <strain evidence="1">GM15</strain>
        <tissue evidence="1">Leaf</tissue>
    </source>
</reference>
<proteinExistence type="predicted"/>
<dbReference type="EMBL" id="JAAWWB010000022">
    <property type="protein sequence ID" value="KAG6754937.1"/>
    <property type="molecule type" value="Genomic_DNA"/>
</dbReference>
<dbReference type="InterPro" id="IPR045136">
    <property type="entry name" value="Iah1-like"/>
</dbReference>
<evidence type="ECO:0000313" key="1">
    <source>
        <dbReference type="EMBL" id="KAG6754937.1"/>
    </source>
</evidence>
<evidence type="ECO:0008006" key="3">
    <source>
        <dbReference type="Google" id="ProtNLM"/>
    </source>
</evidence>
<dbReference type="AlphaFoldDB" id="A0A8X7YTC5"/>